<reference evidence="1" key="2">
    <citation type="journal article" date="2015" name="Fish Shellfish Immunol.">
        <title>Early steps in the European eel (Anguilla anguilla)-Vibrio vulnificus interaction in the gills: Role of the RtxA13 toxin.</title>
        <authorList>
            <person name="Callol A."/>
            <person name="Pajuelo D."/>
            <person name="Ebbesson L."/>
            <person name="Teles M."/>
            <person name="MacKenzie S."/>
            <person name="Amaro C."/>
        </authorList>
    </citation>
    <scope>NUCLEOTIDE SEQUENCE</scope>
</reference>
<accession>A0A0E9R5B9</accession>
<dbReference type="EMBL" id="GBXM01084897">
    <property type="protein sequence ID" value="JAH23680.1"/>
    <property type="molecule type" value="Transcribed_RNA"/>
</dbReference>
<name>A0A0E9R5B9_ANGAN</name>
<evidence type="ECO:0000313" key="1">
    <source>
        <dbReference type="EMBL" id="JAH23680.1"/>
    </source>
</evidence>
<organism evidence="1">
    <name type="scientific">Anguilla anguilla</name>
    <name type="common">European freshwater eel</name>
    <name type="synonym">Muraena anguilla</name>
    <dbReference type="NCBI Taxonomy" id="7936"/>
    <lineage>
        <taxon>Eukaryota</taxon>
        <taxon>Metazoa</taxon>
        <taxon>Chordata</taxon>
        <taxon>Craniata</taxon>
        <taxon>Vertebrata</taxon>
        <taxon>Euteleostomi</taxon>
        <taxon>Actinopterygii</taxon>
        <taxon>Neopterygii</taxon>
        <taxon>Teleostei</taxon>
        <taxon>Anguilliformes</taxon>
        <taxon>Anguillidae</taxon>
        <taxon>Anguilla</taxon>
    </lineage>
</organism>
<sequence length="25" mass="3096">MEKKKMKARNKRLDIRSSRLQFIFA</sequence>
<protein>
    <submittedName>
        <fullName evidence="1">Uncharacterized protein</fullName>
    </submittedName>
</protein>
<reference evidence="1" key="1">
    <citation type="submission" date="2014-11" db="EMBL/GenBank/DDBJ databases">
        <authorList>
            <person name="Amaro Gonzalez C."/>
        </authorList>
    </citation>
    <scope>NUCLEOTIDE SEQUENCE</scope>
</reference>
<dbReference type="AlphaFoldDB" id="A0A0E9R5B9"/>
<proteinExistence type="predicted"/>